<evidence type="ECO:0000256" key="1">
    <source>
        <dbReference type="ARBA" id="ARBA00001947"/>
    </source>
</evidence>
<evidence type="ECO:0000256" key="10">
    <source>
        <dbReference type="ARBA" id="ARBA00048807"/>
    </source>
</evidence>
<keyword evidence="7" id="KW-0862">Zinc</keyword>
<organism evidence="11 12">
    <name type="scientific">Sulfidibacter corallicola</name>
    <dbReference type="NCBI Taxonomy" id="2818388"/>
    <lineage>
        <taxon>Bacteria</taxon>
        <taxon>Pseudomonadati</taxon>
        <taxon>Acidobacteriota</taxon>
        <taxon>Holophagae</taxon>
        <taxon>Acanthopleuribacterales</taxon>
        <taxon>Acanthopleuribacteraceae</taxon>
        <taxon>Sulfidibacter</taxon>
    </lineage>
</organism>
<dbReference type="PANTHER" id="PTHR12589">
    <property type="entry name" value="PYRUVOYL TETRAHYDROBIOPTERIN SYNTHASE"/>
    <property type="match status" value="1"/>
</dbReference>
<dbReference type="Pfam" id="PF01242">
    <property type="entry name" value="PTPS"/>
    <property type="match status" value="1"/>
</dbReference>
<dbReference type="EC" id="4.1.2.50" evidence="4"/>
<dbReference type="GO" id="GO:0046872">
    <property type="term" value="F:metal ion binding"/>
    <property type="evidence" value="ECO:0007669"/>
    <property type="project" value="UniProtKB-KW"/>
</dbReference>
<accession>A0A8A4TU28</accession>
<keyword evidence="6" id="KW-0479">Metal-binding</keyword>
<dbReference type="PANTHER" id="PTHR12589:SF7">
    <property type="entry name" value="6-PYRUVOYL TETRAHYDROBIOPTERIN SYNTHASE"/>
    <property type="match status" value="1"/>
</dbReference>
<dbReference type="Proteomes" id="UP000663929">
    <property type="component" value="Chromosome"/>
</dbReference>
<reference evidence="11" key="1">
    <citation type="submission" date="2021-03" db="EMBL/GenBank/DDBJ databases">
        <title>Acanthopleuribacteraceae sp. M133.</title>
        <authorList>
            <person name="Wang G."/>
        </authorList>
    </citation>
    <scope>NUCLEOTIDE SEQUENCE</scope>
    <source>
        <strain evidence="11">M133</strain>
    </source>
</reference>
<proteinExistence type="inferred from homology"/>
<dbReference type="KEGG" id="scor:J3U87_11255"/>
<evidence type="ECO:0000313" key="11">
    <source>
        <dbReference type="EMBL" id="QTD53030.1"/>
    </source>
</evidence>
<evidence type="ECO:0000256" key="8">
    <source>
        <dbReference type="ARBA" id="ARBA00023239"/>
    </source>
</evidence>
<comment type="similarity">
    <text evidence="3">Belongs to the PTPS family. QueD subfamily.</text>
</comment>
<evidence type="ECO:0000313" key="12">
    <source>
        <dbReference type="Proteomes" id="UP000663929"/>
    </source>
</evidence>
<dbReference type="SUPFAM" id="SSF55620">
    <property type="entry name" value="Tetrahydrobiopterin biosynthesis enzymes-like"/>
    <property type="match status" value="1"/>
</dbReference>
<dbReference type="AlphaFoldDB" id="A0A8A4TU28"/>
<dbReference type="UniPathway" id="UPA00391"/>
<evidence type="ECO:0000256" key="7">
    <source>
        <dbReference type="ARBA" id="ARBA00022833"/>
    </source>
</evidence>
<comment type="cofactor">
    <cofactor evidence="1">
        <name>Zn(2+)</name>
        <dbReference type="ChEBI" id="CHEBI:29105"/>
    </cofactor>
</comment>
<comment type="catalytic activity">
    <reaction evidence="10">
        <text>7,8-dihydroneopterin 3'-triphosphate + H2O = 6-carboxy-5,6,7,8-tetrahydropterin + triphosphate + acetaldehyde + 2 H(+)</text>
        <dbReference type="Rhea" id="RHEA:27966"/>
        <dbReference type="ChEBI" id="CHEBI:15343"/>
        <dbReference type="ChEBI" id="CHEBI:15377"/>
        <dbReference type="ChEBI" id="CHEBI:15378"/>
        <dbReference type="ChEBI" id="CHEBI:18036"/>
        <dbReference type="ChEBI" id="CHEBI:58462"/>
        <dbReference type="ChEBI" id="CHEBI:61032"/>
        <dbReference type="EC" id="4.1.2.50"/>
    </reaction>
</comment>
<keyword evidence="8" id="KW-0456">Lyase</keyword>
<protein>
    <recommendedName>
        <fullName evidence="5">6-carboxy-5,6,7,8-tetrahydropterin synthase</fullName>
        <ecNumber evidence="4">4.1.2.50</ecNumber>
    </recommendedName>
    <alternativeName>
        <fullName evidence="9">Queuosine biosynthesis protein QueD</fullName>
    </alternativeName>
</protein>
<sequence>MKVHGREYEIVVSVQKTFRGSHSLPARPELHGHLWEVEFSVSGPLDPSTGMVCDMLVLSDFFGPYTRELDNGNLHELPMFQQADELVSLTAKYPTCDTLAHYFLWRITPDFEKDPRFSRLRLCEITVCIWEENKSRRWGRASIRPRGT</sequence>
<name>A0A8A4TU28_SULCO</name>
<evidence type="ECO:0000256" key="9">
    <source>
        <dbReference type="ARBA" id="ARBA00031449"/>
    </source>
</evidence>
<dbReference type="RefSeq" id="WP_237383128.1">
    <property type="nucleotide sequence ID" value="NZ_CP071793.1"/>
</dbReference>
<dbReference type="InterPro" id="IPR007115">
    <property type="entry name" value="6-PTP_synth/QueD"/>
</dbReference>
<evidence type="ECO:0000256" key="3">
    <source>
        <dbReference type="ARBA" id="ARBA00008900"/>
    </source>
</evidence>
<keyword evidence="12" id="KW-1185">Reference proteome</keyword>
<dbReference type="Gene3D" id="3.30.479.10">
    <property type="entry name" value="6-pyruvoyl tetrahydropterin synthase/QueD"/>
    <property type="match status" value="1"/>
</dbReference>
<evidence type="ECO:0000256" key="4">
    <source>
        <dbReference type="ARBA" id="ARBA00012982"/>
    </source>
</evidence>
<evidence type="ECO:0000256" key="2">
    <source>
        <dbReference type="ARBA" id="ARBA00005061"/>
    </source>
</evidence>
<comment type="pathway">
    <text evidence="2">Purine metabolism; 7-cyano-7-deazaguanine biosynthesis.</text>
</comment>
<dbReference type="GO" id="GO:0070497">
    <property type="term" value="F:6-carboxytetrahydropterin synthase activity"/>
    <property type="evidence" value="ECO:0007669"/>
    <property type="project" value="UniProtKB-EC"/>
</dbReference>
<evidence type="ECO:0000256" key="5">
    <source>
        <dbReference type="ARBA" id="ARBA00018141"/>
    </source>
</evidence>
<evidence type="ECO:0000256" key="6">
    <source>
        <dbReference type="ARBA" id="ARBA00022723"/>
    </source>
</evidence>
<dbReference type="EMBL" id="CP071793">
    <property type="protein sequence ID" value="QTD53030.1"/>
    <property type="molecule type" value="Genomic_DNA"/>
</dbReference>
<gene>
    <name evidence="11" type="ORF">J3U87_11255</name>
</gene>
<dbReference type="InterPro" id="IPR038418">
    <property type="entry name" value="6-PTP_synth/QueD_sf"/>
</dbReference>